<dbReference type="Proteomes" id="UP001058072">
    <property type="component" value="Chromosome"/>
</dbReference>
<organism evidence="4 5">
    <name type="scientific">Turicibacter bilis</name>
    <dbReference type="NCBI Taxonomy" id="2735723"/>
    <lineage>
        <taxon>Bacteria</taxon>
        <taxon>Bacillati</taxon>
        <taxon>Bacillota</taxon>
        <taxon>Erysipelotrichia</taxon>
        <taxon>Erysipelotrichales</taxon>
        <taxon>Turicibacteraceae</taxon>
        <taxon>Turicibacter</taxon>
    </lineage>
</organism>
<evidence type="ECO:0000313" key="4">
    <source>
        <dbReference type="EMBL" id="UUF08408.1"/>
    </source>
</evidence>
<gene>
    <name evidence="4" type="ORF">J0J70_12705</name>
</gene>
<dbReference type="EMBL" id="CP071250">
    <property type="protein sequence ID" value="UUF08408.1"/>
    <property type="molecule type" value="Genomic_DNA"/>
</dbReference>
<feature type="transmembrane region" description="Helical" evidence="1">
    <location>
        <begin position="71"/>
        <end position="87"/>
    </location>
</feature>
<protein>
    <submittedName>
        <fullName evidence="4">Zf-HC2 domain-containing protein</fullName>
    </submittedName>
</protein>
<feature type="transmembrane region" description="Helical" evidence="1">
    <location>
        <begin position="141"/>
        <end position="159"/>
    </location>
</feature>
<dbReference type="InterPro" id="IPR027383">
    <property type="entry name" value="Znf_put"/>
</dbReference>
<keyword evidence="1" id="KW-0472">Membrane</keyword>
<accession>A0A9Q9CRG3</accession>
<evidence type="ECO:0000259" key="2">
    <source>
        <dbReference type="Pfam" id="PF13490"/>
    </source>
</evidence>
<dbReference type="RefSeq" id="WP_212724140.1">
    <property type="nucleotide sequence ID" value="NZ_CP071250.1"/>
</dbReference>
<keyword evidence="1" id="KW-1133">Transmembrane helix</keyword>
<feature type="transmembrane region" description="Helical" evidence="1">
    <location>
        <begin position="93"/>
        <end position="110"/>
    </location>
</feature>
<name>A0A9Q9CRG3_9FIRM</name>
<dbReference type="Pfam" id="PF24911">
    <property type="entry name" value="YfjL_C"/>
    <property type="match status" value="1"/>
</dbReference>
<feature type="domain" description="Putative zinc-finger" evidence="2">
    <location>
        <begin position="4"/>
        <end position="37"/>
    </location>
</feature>
<evidence type="ECO:0000313" key="5">
    <source>
        <dbReference type="Proteomes" id="UP001058072"/>
    </source>
</evidence>
<dbReference type="AlphaFoldDB" id="A0A9Q9CRG3"/>
<dbReference type="Pfam" id="PF13490">
    <property type="entry name" value="zf-HC2"/>
    <property type="match status" value="1"/>
</dbReference>
<sequence length="395" mass="45572">MCKCEMIKDLLPLYEEDLVSEQTKQEIEEHLKSCANCSSIYEPPLPKIEVPINEQEKKGLKQLKRMLTRQQYFAVFISLILAVYLFLQPLAGIDTIPWIVLIPFCLTLLYQQPKKIFYMLLVMMLCLMITTKQVAYCIVMFLQIFIFSTCGVALASWILRKHKSTTMQILSLIICGGLFGYALMAYSSTKGTLLTYWQAKTAIQAYIDDVYDQQLILTNVRYNPKEASYLGDVVDQEDSRNSGTIYCYIKGNEIYDDYHFRTQLKMEDEVQQVLELFIAVHSDINAWQLSLYPQIDVPINTYKSTDSYDPTLPVSLNILDDITYDSKEAFAKQCYELLQVLQFSGLRFETISIYSFLEDGNRTYTLKTSNLSLSLEEIIHQLTIEDSLKGKEFGI</sequence>
<reference evidence="4" key="1">
    <citation type="submission" date="2021-03" db="EMBL/GenBank/DDBJ databases">
        <title>Comparative Genomics and Metabolomics in the genus Turicibacter.</title>
        <authorList>
            <person name="Maki J."/>
            <person name="Looft T."/>
        </authorList>
    </citation>
    <scope>NUCLEOTIDE SEQUENCE</scope>
    <source>
        <strain evidence="4">ISU324</strain>
    </source>
</reference>
<evidence type="ECO:0000256" key="1">
    <source>
        <dbReference type="SAM" id="Phobius"/>
    </source>
</evidence>
<feature type="transmembrane region" description="Helical" evidence="1">
    <location>
        <begin position="166"/>
        <end position="186"/>
    </location>
</feature>
<dbReference type="InterPro" id="IPR056905">
    <property type="entry name" value="YfjL_C"/>
</dbReference>
<feature type="domain" description="YfjL-like C-terminal" evidence="3">
    <location>
        <begin position="291"/>
        <end position="366"/>
    </location>
</feature>
<evidence type="ECO:0000259" key="3">
    <source>
        <dbReference type="Pfam" id="PF24911"/>
    </source>
</evidence>
<proteinExistence type="predicted"/>
<keyword evidence="1" id="KW-0812">Transmembrane</keyword>